<dbReference type="PANTHER" id="PTHR33121:SF15">
    <property type="entry name" value="BLUE LIGHT- AND TEMPERATURE-REGULATED ANTIREPRESSOR BLUF"/>
    <property type="match status" value="1"/>
</dbReference>
<dbReference type="Proteomes" id="UP001060895">
    <property type="component" value="Unassembled WGS sequence"/>
</dbReference>
<keyword evidence="3" id="KW-1185">Reference proteome</keyword>
<dbReference type="CDD" id="cd01948">
    <property type="entry name" value="EAL"/>
    <property type="match status" value="1"/>
</dbReference>
<organism evidence="2 3">
    <name type="scientific">Gluconacetobacter sacchari DSM 12717</name>
    <dbReference type="NCBI Taxonomy" id="1307940"/>
    <lineage>
        <taxon>Bacteria</taxon>
        <taxon>Pseudomonadati</taxon>
        <taxon>Pseudomonadota</taxon>
        <taxon>Alphaproteobacteria</taxon>
        <taxon>Acetobacterales</taxon>
        <taxon>Acetobacteraceae</taxon>
        <taxon>Gluconacetobacter</taxon>
    </lineage>
</organism>
<dbReference type="InterPro" id="IPR001633">
    <property type="entry name" value="EAL_dom"/>
</dbReference>
<comment type="caution">
    <text evidence="2">The sequence shown here is derived from an EMBL/GenBank/DDBJ whole genome shotgun (WGS) entry which is preliminary data.</text>
</comment>
<proteinExistence type="predicted"/>
<dbReference type="SMART" id="SM00052">
    <property type="entry name" value="EAL"/>
    <property type="match status" value="1"/>
</dbReference>
<reference evidence="2" key="1">
    <citation type="submission" date="2013-04" db="EMBL/GenBank/DDBJ databases">
        <title>The genome sequencing project of 58 acetic acid bacteria.</title>
        <authorList>
            <person name="Okamoto-Kainuma A."/>
            <person name="Ishikawa M."/>
            <person name="Umino S."/>
            <person name="Koizumi Y."/>
            <person name="Shiwa Y."/>
            <person name="Yoshikawa H."/>
            <person name="Matsutani M."/>
            <person name="Matsushita K."/>
        </authorList>
    </citation>
    <scope>NUCLEOTIDE SEQUENCE</scope>
    <source>
        <strain evidence="2">DSM 12717</strain>
    </source>
</reference>
<dbReference type="Gene3D" id="3.20.20.450">
    <property type="entry name" value="EAL domain"/>
    <property type="match status" value="1"/>
</dbReference>
<gene>
    <name evidence="2" type="ORF">AA12717_3518</name>
</gene>
<dbReference type="EMBL" id="BAQP01000402">
    <property type="protein sequence ID" value="GBQ30513.1"/>
    <property type="molecule type" value="Genomic_DNA"/>
</dbReference>
<sequence>MLRTDKGGPPHECFSLLSSHEQYVLDATSKLVAFEWASKIIEGETKISVNLLPMTLVNITGIVDDLVSQLNSFSLNSGQVIIEITEEEVISEPKKFSNVIKCLRAAGFGIAIDDFGAGFAGLSLITKFQPDKIKIDRLIIKNINKDGPRQMIVRSVLTLCRSLGIEVVAEGVENIEEWRWLESVGINLFQGYLFSRPNTTSSLSIKWPKLK</sequence>
<evidence type="ECO:0000313" key="2">
    <source>
        <dbReference type="EMBL" id="GBQ30513.1"/>
    </source>
</evidence>
<dbReference type="InterPro" id="IPR050706">
    <property type="entry name" value="Cyclic-di-GMP_PDE-like"/>
</dbReference>
<accession>A0ABQ0PBL1</accession>
<feature type="domain" description="EAL" evidence="1">
    <location>
        <begin position="1"/>
        <end position="211"/>
    </location>
</feature>
<dbReference type="InterPro" id="IPR035919">
    <property type="entry name" value="EAL_sf"/>
</dbReference>
<dbReference type="SUPFAM" id="SSF141868">
    <property type="entry name" value="EAL domain-like"/>
    <property type="match status" value="1"/>
</dbReference>
<dbReference type="PROSITE" id="PS50883">
    <property type="entry name" value="EAL"/>
    <property type="match status" value="1"/>
</dbReference>
<evidence type="ECO:0000313" key="3">
    <source>
        <dbReference type="Proteomes" id="UP001060895"/>
    </source>
</evidence>
<protein>
    <submittedName>
        <fullName evidence="2">Diguanylate phosphodiesterase</fullName>
    </submittedName>
</protein>
<dbReference type="PANTHER" id="PTHR33121">
    <property type="entry name" value="CYCLIC DI-GMP PHOSPHODIESTERASE PDEF"/>
    <property type="match status" value="1"/>
</dbReference>
<evidence type="ECO:0000259" key="1">
    <source>
        <dbReference type="PROSITE" id="PS50883"/>
    </source>
</evidence>
<dbReference type="Pfam" id="PF00563">
    <property type="entry name" value="EAL"/>
    <property type="match status" value="1"/>
</dbReference>
<name>A0ABQ0PBL1_9PROT</name>